<accession>A0A514Z7W8</accession>
<dbReference type="PANTHER" id="PTHR38440:SF1">
    <property type="entry name" value="UPF0398 PROTEIN SPR0331"/>
    <property type="match status" value="1"/>
</dbReference>
<sequence length="174" mass="20690">MNSLLIMGYSSFDLGIFNEKDIKISVIKKAVKKRLIGFLENGLKWIIFTGNLGFEYWVLEVAKELKEDYEFQIGSIFAFETQGQNWNEANQIKLASFKQVDFVKYAYETYENAGQFRQYNDFLLENTEGAFVFYDEENKTKLKYMVDRMKNTSDYELYLLDFEDLQETFEEMNE</sequence>
<protein>
    <recommendedName>
        <fullName evidence="1">UPF0398 protein FLP15_05270</fullName>
    </recommendedName>
</protein>
<reference evidence="2 3" key="1">
    <citation type="submission" date="2019-07" db="EMBL/GenBank/DDBJ databases">
        <title>Genome sequencing of KACC 19320.</title>
        <authorList>
            <person name="Heo J."/>
            <person name="Kim S.-J."/>
            <person name="Kim J.-S."/>
            <person name="Hong S.-B."/>
            <person name="Kwon S.-W."/>
        </authorList>
    </citation>
    <scope>NUCLEOTIDE SEQUENCE [LARGE SCALE GENOMIC DNA]</scope>
    <source>
        <strain evidence="2 3">KACC 19320</strain>
    </source>
</reference>
<dbReference type="SUPFAM" id="SSF102405">
    <property type="entry name" value="MCP/YpsA-like"/>
    <property type="match status" value="1"/>
</dbReference>
<dbReference type="OrthoDB" id="2301957at2"/>
<dbReference type="Pfam" id="PF06908">
    <property type="entry name" value="YpsA"/>
    <property type="match status" value="1"/>
</dbReference>
<proteinExistence type="inferred from homology"/>
<dbReference type="RefSeq" id="WP_142766273.1">
    <property type="nucleotide sequence ID" value="NZ_CP041356.1"/>
</dbReference>
<dbReference type="PIRSF" id="PIRSF021290">
    <property type="entry name" value="DUF1273"/>
    <property type="match status" value="1"/>
</dbReference>
<organism evidence="2 3">
    <name type="scientific">Lactococcus protaetiae</name>
    <dbReference type="NCBI Taxonomy" id="2592653"/>
    <lineage>
        <taxon>Bacteria</taxon>
        <taxon>Bacillati</taxon>
        <taxon>Bacillota</taxon>
        <taxon>Bacilli</taxon>
        <taxon>Lactobacillales</taxon>
        <taxon>Streptococcaceae</taxon>
        <taxon>Lactococcus</taxon>
    </lineage>
</organism>
<evidence type="ECO:0000256" key="1">
    <source>
        <dbReference type="HAMAP-Rule" id="MF_01575"/>
    </source>
</evidence>
<dbReference type="EMBL" id="CP041356">
    <property type="protein sequence ID" value="QDK70684.1"/>
    <property type="molecule type" value="Genomic_DNA"/>
</dbReference>
<dbReference type="HAMAP" id="MF_01575">
    <property type="entry name" value="UPF0398"/>
    <property type="match status" value="1"/>
</dbReference>
<comment type="similarity">
    <text evidence="1">Belongs to the UPF0398 family.</text>
</comment>
<name>A0A514Z7W8_9LACT</name>
<dbReference type="InterPro" id="IPR010697">
    <property type="entry name" value="YspA"/>
</dbReference>
<dbReference type="KEGG" id="lack:FLP15_05270"/>
<dbReference type="AlphaFoldDB" id="A0A514Z7W8"/>
<evidence type="ECO:0000313" key="2">
    <source>
        <dbReference type="EMBL" id="QDK70684.1"/>
    </source>
</evidence>
<gene>
    <name evidence="2" type="ORF">FLP15_05270</name>
</gene>
<dbReference type="PANTHER" id="PTHR38440">
    <property type="entry name" value="UPF0398 PROTEIN YPSA"/>
    <property type="match status" value="1"/>
</dbReference>
<evidence type="ECO:0000313" key="3">
    <source>
        <dbReference type="Proteomes" id="UP000315128"/>
    </source>
</evidence>
<dbReference type="Proteomes" id="UP000315128">
    <property type="component" value="Chromosome"/>
</dbReference>
<dbReference type="NCBIfam" id="NF010181">
    <property type="entry name" value="PRK13660.1"/>
    <property type="match status" value="1"/>
</dbReference>
<keyword evidence="3" id="KW-1185">Reference proteome</keyword>
<dbReference type="Gene3D" id="3.40.50.450">
    <property type="match status" value="1"/>
</dbReference>